<comment type="caution">
    <text evidence="2">The sequence shown here is derived from an EMBL/GenBank/DDBJ whole genome shotgun (WGS) entry which is preliminary data.</text>
</comment>
<dbReference type="EMBL" id="PDEP01000003">
    <property type="protein sequence ID" value="PEN08510.1"/>
    <property type="molecule type" value="Genomic_DNA"/>
</dbReference>
<evidence type="ECO:0000313" key="3">
    <source>
        <dbReference type="Proteomes" id="UP000221024"/>
    </source>
</evidence>
<dbReference type="InterPro" id="IPR029058">
    <property type="entry name" value="AB_hydrolase_fold"/>
</dbReference>
<reference evidence="2 3" key="1">
    <citation type="submission" date="2017-10" db="EMBL/GenBank/DDBJ databases">
        <title>Draft genome of Longimonas halophila.</title>
        <authorList>
            <person name="Goh K.M."/>
            <person name="Shamsir M.S."/>
            <person name="Lim S.W."/>
        </authorList>
    </citation>
    <scope>NUCLEOTIDE SEQUENCE [LARGE SCALE GENOMIC DNA]</scope>
    <source>
        <strain evidence="2 3">KCTC 42399</strain>
    </source>
</reference>
<name>A0A2H3NNV0_9BACT</name>
<gene>
    <name evidence="2" type="ORF">CRI93_05225</name>
</gene>
<proteinExistence type="predicted"/>
<accession>A0A2H3NNV0</accession>
<dbReference type="RefSeq" id="WP_098061552.1">
    <property type="nucleotide sequence ID" value="NZ_PDEP01000003.1"/>
</dbReference>
<sequence length="215" mass="24056">MASSRTLQTPRTAHYVQHGTPATAPTLWVVLHGYGQRAADFIQPFEKVVREDTACVVAPEALSRFYRDGTHGDIGASWMTSAHRTDEIRDYIAYLNRLHAALLREGGPESTHVLGFSQGAATACRWVARTPATIDRLTLWAGRVPPDLDLEVHAPTFRTLHLTLVRGTNDPYISADAWAQMHDRLRAHDIDFDTHTFEGGHRLHTDMLRTLDAPE</sequence>
<organism evidence="2 3">
    <name type="scientific">Longimonas halophila</name>
    <dbReference type="NCBI Taxonomy" id="1469170"/>
    <lineage>
        <taxon>Bacteria</taxon>
        <taxon>Pseudomonadati</taxon>
        <taxon>Rhodothermota</taxon>
        <taxon>Rhodothermia</taxon>
        <taxon>Rhodothermales</taxon>
        <taxon>Salisaetaceae</taxon>
        <taxon>Longimonas</taxon>
    </lineage>
</organism>
<keyword evidence="3" id="KW-1185">Reference proteome</keyword>
<dbReference type="AlphaFoldDB" id="A0A2H3NNV0"/>
<dbReference type="InterPro" id="IPR003140">
    <property type="entry name" value="PLipase/COase/thioEstase"/>
</dbReference>
<evidence type="ECO:0000313" key="2">
    <source>
        <dbReference type="EMBL" id="PEN08510.1"/>
    </source>
</evidence>
<dbReference type="OrthoDB" id="595091at2"/>
<feature type="domain" description="Phospholipase/carboxylesterase/thioesterase" evidence="1">
    <location>
        <begin position="28"/>
        <end position="210"/>
    </location>
</feature>
<dbReference type="Pfam" id="PF02230">
    <property type="entry name" value="Abhydrolase_2"/>
    <property type="match status" value="1"/>
</dbReference>
<protein>
    <submittedName>
        <fullName evidence="2">Esterase</fullName>
    </submittedName>
</protein>
<dbReference type="Proteomes" id="UP000221024">
    <property type="component" value="Unassembled WGS sequence"/>
</dbReference>
<evidence type="ECO:0000259" key="1">
    <source>
        <dbReference type="Pfam" id="PF02230"/>
    </source>
</evidence>
<dbReference type="GO" id="GO:0016787">
    <property type="term" value="F:hydrolase activity"/>
    <property type="evidence" value="ECO:0007669"/>
    <property type="project" value="InterPro"/>
</dbReference>
<dbReference type="SUPFAM" id="SSF53474">
    <property type="entry name" value="alpha/beta-Hydrolases"/>
    <property type="match status" value="1"/>
</dbReference>
<dbReference type="Gene3D" id="3.40.50.1820">
    <property type="entry name" value="alpha/beta hydrolase"/>
    <property type="match status" value="1"/>
</dbReference>